<dbReference type="STRING" id="646.BJD16_02885"/>
<keyword evidence="3 5" id="KW-1133">Transmembrane helix</keyword>
<reference evidence="6 7" key="1">
    <citation type="submission" date="2016-09" db="EMBL/GenBank/DDBJ databases">
        <title>Draft Genome Sequence of Aeromonas sobria Strain 08005, Isolated from Sick Rana catesbeiana.</title>
        <authorList>
            <person name="Yang Q."/>
        </authorList>
    </citation>
    <scope>NUCLEOTIDE SEQUENCE [LARGE SCALE GENOMIC DNA]</scope>
    <source>
        <strain evidence="6 7">08005</strain>
    </source>
</reference>
<comment type="caution">
    <text evidence="6">The sequence shown here is derived from an EMBL/GenBank/DDBJ whole genome shotgun (WGS) entry which is preliminary data.</text>
</comment>
<dbReference type="GO" id="GO:0012505">
    <property type="term" value="C:endomembrane system"/>
    <property type="evidence" value="ECO:0007669"/>
    <property type="project" value="UniProtKB-SubCell"/>
</dbReference>
<dbReference type="RefSeq" id="WP_042018837.1">
    <property type="nucleotide sequence ID" value="NZ_CDBW01000006.1"/>
</dbReference>
<evidence type="ECO:0000256" key="4">
    <source>
        <dbReference type="ARBA" id="ARBA00023136"/>
    </source>
</evidence>
<evidence type="ECO:0000256" key="5">
    <source>
        <dbReference type="SAM" id="Phobius"/>
    </source>
</evidence>
<keyword evidence="2 5" id="KW-0812">Transmembrane</keyword>
<dbReference type="PANTHER" id="PTHR12714">
    <property type="entry name" value="PROTEIN-S ISOPRENYLCYSTEINE O-METHYLTRANSFERASE"/>
    <property type="match status" value="1"/>
</dbReference>
<dbReference type="PANTHER" id="PTHR12714:SF24">
    <property type="entry name" value="SLR1182 PROTEIN"/>
    <property type="match status" value="1"/>
</dbReference>
<evidence type="ECO:0000313" key="7">
    <source>
        <dbReference type="Proteomes" id="UP000179934"/>
    </source>
</evidence>
<dbReference type="OrthoDB" id="9811969at2"/>
<evidence type="ECO:0000256" key="1">
    <source>
        <dbReference type="ARBA" id="ARBA00004127"/>
    </source>
</evidence>
<dbReference type="EMBL" id="MKFU01000012">
    <property type="protein sequence ID" value="OHY93219.1"/>
    <property type="molecule type" value="Genomic_DNA"/>
</dbReference>
<keyword evidence="6" id="KW-0489">Methyltransferase</keyword>
<protein>
    <submittedName>
        <fullName evidence="6">Isoprenylcysteine carboxyl methyltransferase</fullName>
    </submittedName>
</protein>
<name>A0A1S2CYK4_AERSO</name>
<dbReference type="Gene3D" id="1.20.120.1630">
    <property type="match status" value="1"/>
</dbReference>
<sequence>MVNLELRLPPPLIFLLCAGTMWCLRGEGQPGVWVMVLMATLFVAGAIMGFGALQRFRHHQTTVSPTKPQHTSHLVTCGVYRLSRNPMYLGLLCWLLAWGCYLGGVWVWLGPIMLVVWLTRFQIMPEERLLRARFGDEYARYCLRVRRWC</sequence>
<dbReference type="AlphaFoldDB" id="A0A1S2CYK4"/>
<dbReference type="Pfam" id="PF04191">
    <property type="entry name" value="PEMT"/>
    <property type="match status" value="1"/>
</dbReference>
<gene>
    <name evidence="6" type="ORF">BJD16_02885</name>
</gene>
<dbReference type="InterPro" id="IPR007318">
    <property type="entry name" value="Phopholipid_MeTrfase"/>
</dbReference>
<evidence type="ECO:0000256" key="2">
    <source>
        <dbReference type="ARBA" id="ARBA00022692"/>
    </source>
</evidence>
<dbReference type="GeneID" id="58921076"/>
<dbReference type="Proteomes" id="UP000179934">
    <property type="component" value="Unassembled WGS sequence"/>
</dbReference>
<keyword evidence="6" id="KW-0808">Transferase</keyword>
<feature type="transmembrane region" description="Helical" evidence="5">
    <location>
        <begin position="88"/>
        <end position="118"/>
    </location>
</feature>
<comment type="subcellular location">
    <subcellularLocation>
        <location evidence="1">Endomembrane system</location>
        <topology evidence="1">Multi-pass membrane protein</topology>
    </subcellularLocation>
</comment>
<dbReference type="GO" id="GO:0032259">
    <property type="term" value="P:methylation"/>
    <property type="evidence" value="ECO:0007669"/>
    <property type="project" value="UniProtKB-KW"/>
</dbReference>
<dbReference type="GO" id="GO:0008168">
    <property type="term" value="F:methyltransferase activity"/>
    <property type="evidence" value="ECO:0007669"/>
    <property type="project" value="UniProtKB-KW"/>
</dbReference>
<proteinExistence type="predicted"/>
<evidence type="ECO:0000256" key="3">
    <source>
        <dbReference type="ARBA" id="ARBA00022989"/>
    </source>
</evidence>
<accession>A0A1S2CYK4</accession>
<organism evidence="6 7">
    <name type="scientific">Aeromonas sobria</name>
    <dbReference type="NCBI Taxonomy" id="646"/>
    <lineage>
        <taxon>Bacteria</taxon>
        <taxon>Pseudomonadati</taxon>
        <taxon>Pseudomonadota</taxon>
        <taxon>Gammaproteobacteria</taxon>
        <taxon>Aeromonadales</taxon>
        <taxon>Aeromonadaceae</taxon>
        <taxon>Aeromonas</taxon>
    </lineage>
</organism>
<feature type="transmembrane region" description="Helical" evidence="5">
    <location>
        <begin position="31"/>
        <end position="53"/>
    </location>
</feature>
<evidence type="ECO:0000313" key="6">
    <source>
        <dbReference type="EMBL" id="OHY93219.1"/>
    </source>
</evidence>
<keyword evidence="4 5" id="KW-0472">Membrane</keyword>